<keyword evidence="8 10" id="KW-0413">Isomerase</keyword>
<dbReference type="InterPro" id="IPR001509">
    <property type="entry name" value="Epimerase_deHydtase"/>
</dbReference>
<evidence type="ECO:0000256" key="6">
    <source>
        <dbReference type="ARBA" id="ARBA00018569"/>
    </source>
</evidence>
<comment type="subunit">
    <text evidence="10">Homodimer.</text>
</comment>
<comment type="pathway">
    <text evidence="3 10">Carbohydrate metabolism; galactose metabolism.</text>
</comment>
<comment type="similarity">
    <text evidence="4 10">Belongs to the NAD(P)-dependent epimerase/dehydratase family.</text>
</comment>
<dbReference type="PANTHER" id="PTHR43725:SF53">
    <property type="entry name" value="UDP-ARABINOSE 4-EPIMERASE 1"/>
    <property type="match status" value="1"/>
</dbReference>
<comment type="caution">
    <text evidence="13">The sequence shown here is derived from an EMBL/GenBank/DDBJ whole genome shotgun (WGS) entry which is preliminary data.</text>
</comment>
<reference evidence="13 14" key="1">
    <citation type="submission" date="2018-04" db="EMBL/GenBank/DDBJ databases">
        <title>Genomic Encyclopedia of Archaeal and Bacterial Type Strains, Phase II (KMG-II): from individual species to whole genera.</title>
        <authorList>
            <person name="Goeker M."/>
        </authorList>
    </citation>
    <scope>NUCLEOTIDE SEQUENCE [LARGE SCALE GENOMIC DNA]</scope>
    <source>
        <strain evidence="13 14">DSM 19783</strain>
    </source>
</reference>
<accession>A0A8E2VGF5</accession>
<dbReference type="SUPFAM" id="SSF51735">
    <property type="entry name" value="NAD(P)-binding Rossmann-fold domains"/>
    <property type="match status" value="1"/>
</dbReference>
<organism evidence="13 14">
    <name type="scientific">Rhodovulum kholense</name>
    <dbReference type="NCBI Taxonomy" id="453584"/>
    <lineage>
        <taxon>Bacteria</taxon>
        <taxon>Pseudomonadati</taxon>
        <taxon>Pseudomonadota</taxon>
        <taxon>Alphaproteobacteria</taxon>
        <taxon>Rhodobacterales</taxon>
        <taxon>Paracoccaceae</taxon>
        <taxon>Rhodovulum</taxon>
    </lineage>
</organism>
<feature type="domain" description="NAD-dependent epimerase/dehydratase" evidence="12">
    <location>
        <begin position="4"/>
        <end position="252"/>
    </location>
</feature>
<dbReference type="InterPro" id="IPR036291">
    <property type="entry name" value="NAD(P)-bd_dom_sf"/>
</dbReference>
<dbReference type="GO" id="GO:0003978">
    <property type="term" value="F:UDP-glucose 4-epimerase activity"/>
    <property type="evidence" value="ECO:0007669"/>
    <property type="project" value="UniProtKB-UniRule"/>
</dbReference>
<dbReference type="OrthoDB" id="9801785at2"/>
<dbReference type="UniPathway" id="UPA00214"/>
<keyword evidence="7 10" id="KW-0520">NAD</keyword>
<evidence type="ECO:0000256" key="7">
    <source>
        <dbReference type="ARBA" id="ARBA00023027"/>
    </source>
</evidence>
<dbReference type="Pfam" id="PF01370">
    <property type="entry name" value="Epimerase"/>
    <property type="match status" value="1"/>
</dbReference>
<evidence type="ECO:0000256" key="10">
    <source>
        <dbReference type="RuleBase" id="RU366046"/>
    </source>
</evidence>
<dbReference type="Gene3D" id="3.90.25.10">
    <property type="entry name" value="UDP-galactose 4-epimerase, domain 1"/>
    <property type="match status" value="1"/>
</dbReference>
<feature type="non-terminal residue" evidence="13">
    <location>
        <position position="295"/>
    </location>
</feature>
<evidence type="ECO:0000256" key="11">
    <source>
        <dbReference type="SAM" id="MobiDB-lite"/>
    </source>
</evidence>
<evidence type="ECO:0000256" key="2">
    <source>
        <dbReference type="ARBA" id="ARBA00001911"/>
    </source>
</evidence>
<comment type="cofactor">
    <cofactor evidence="2 10">
        <name>NAD(+)</name>
        <dbReference type="ChEBI" id="CHEBI:57540"/>
    </cofactor>
</comment>
<dbReference type="EMBL" id="QAYC01000043">
    <property type="protein sequence ID" value="PTW33981.1"/>
    <property type="molecule type" value="Genomic_DNA"/>
</dbReference>
<name>A0A8E2VGF5_9RHOB</name>
<proteinExistence type="inferred from homology"/>
<feature type="region of interest" description="Disordered" evidence="11">
    <location>
        <begin position="273"/>
        <end position="295"/>
    </location>
</feature>
<keyword evidence="14" id="KW-1185">Reference proteome</keyword>
<dbReference type="AlphaFoldDB" id="A0A8E2VGF5"/>
<evidence type="ECO:0000313" key="14">
    <source>
        <dbReference type="Proteomes" id="UP000244037"/>
    </source>
</evidence>
<comment type="catalytic activity">
    <reaction evidence="1 10">
        <text>UDP-alpha-D-glucose = UDP-alpha-D-galactose</text>
        <dbReference type="Rhea" id="RHEA:22168"/>
        <dbReference type="ChEBI" id="CHEBI:58885"/>
        <dbReference type="ChEBI" id="CHEBI:66914"/>
        <dbReference type="EC" id="5.1.3.2"/>
    </reaction>
</comment>
<keyword evidence="9 10" id="KW-0119">Carbohydrate metabolism</keyword>
<sequence>MAHVLVTGGAGYIGAHACKALARAGHVPVCYDNLSTGWAEAVKFGPLERGDLADRARLDAVFAAYRPVGVMHFAAFSQVGEAMRDPGKYWRNNVGGSLTLIEAAVAAGCLNMVFSSTCAVYGDQDGVTLDEDSAQAPLNAYGASKRAIEDMLRDFEASHGLNSVIFRYFNVAGADPEGEVGEAHDPETHLIPVMLEAIEGKRPALTIHGTDYPTPDGTCIRDYIHVSDLVAAHVLGLEWLLAGKGSRVFNLGTGTGYSVRQVIEASHAVTNRPVPYSEGPRRGGDAVRLVSGSAR</sequence>
<dbReference type="GO" id="GO:0033499">
    <property type="term" value="P:galactose catabolic process via UDP-galactose, Leloir pathway"/>
    <property type="evidence" value="ECO:0007669"/>
    <property type="project" value="TreeGrafter"/>
</dbReference>
<evidence type="ECO:0000256" key="9">
    <source>
        <dbReference type="ARBA" id="ARBA00023277"/>
    </source>
</evidence>
<protein>
    <recommendedName>
        <fullName evidence="6 10">UDP-glucose 4-epimerase</fullName>
        <ecNumber evidence="5 10">5.1.3.2</ecNumber>
    </recommendedName>
</protein>
<dbReference type="PANTHER" id="PTHR43725">
    <property type="entry name" value="UDP-GLUCOSE 4-EPIMERASE"/>
    <property type="match status" value="1"/>
</dbReference>
<evidence type="ECO:0000256" key="4">
    <source>
        <dbReference type="ARBA" id="ARBA00007637"/>
    </source>
</evidence>
<evidence type="ECO:0000256" key="1">
    <source>
        <dbReference type="ARBA" id="ARBA00000083"/>
    </source>
</evidence>
<evidence type="ECO:0000256" key="3">
    <source>
        <dbReference type="ARBA" id="ARBA00004947"/>
    </source>
</evidence>
<dbReference type="NCBIfam" id="TIGR01179">
    <property type="entry name" value="galE"/>
    <property type="match status" value="1"/>
</dbReference>
<dbReference type="RefSeq" id="WP_108029037.1">
    <property type="nucleotide sequence ID" value="NZ_QAYC01000043.1"/>
</dbReference>
<evidence type="ECO:0000259" key="12">
    <source>
        <dbReference type="Pfam" id="PF01370"/>
    </source>
</evidence>
<dbReference type="EC" id="5.1.3.2" evidence="5 10"/>
<evidence type="ECO:0000256" key="8">
    <source>
        <dbReference type="ARBA" id="ARBA00023235"/>
    </source>
</evidence>
<dbReference type="Proteomes" id="UP000244037">
    <property type="component" value="Unassembled WGS sequence"/>
</dbReference>
<dbReference type="CDD" id="cd05247">
    <property type="entry name" value="UDP_G4E_1_SDR_e"/>
    <property type="match status" value="1"/>
</dbReference>
<evidence type="ECO:0000313" key="13">
    <source>
        <dbReference type="EMBL" id="PTW33981.1"/>
    </source>
</evidence>
<dbReference type="Gene3D" id="3.40.50.720">
    <property type="entry name" value="NAD(P)-binding Rossmann-like Domain"/>
    <property type="match status" value="1"/>
</dbReference>
<dbReference type="InterPro" id="IPR005886">
    <property type="entry name" value="UDP_G4E"/>
</dbReference>
<evidence type="ECO:0000256" key="5">
    <source>
        <dbReference type="ARBA" id="ARBA00013189"/>
    </source>
</evidence>
<gene>
    <name evidence="13" type="ORF">C8N38_1431</name>
</gene>